<name>A0ABR3V2Z2_HUMIN</name>
<dbReference type="SUPFAM" id="SSF49313">
    <property type="entry name" value="Cadherin-like"/>
    <property type="match status" value="4"/>
</dbReference>
<dbReference type="Pfam" id="PF05345">
    <property type="entry name" value="He_PIG"/>
    <property type="match status" value="3"/>
</dbReference>
<evidence type="ECO:0000256" key="1">
    <source>
        <dbReference type="SAM" id="MobiDB-lite"/>
    </source>
</evidence>
<organism evidence="5 6">
    <name type="scientific">Humicola insolens</name>
    <name type="common">Soft-rot fungus</name>
    <dbReference type="NCBI Taxonomy" id="85995"/>
    <lineage>
        <taxon>Eukaryota</taxon>
        <taxon>Fungi</taxon>
        <taxon>Dikarya</taxon>
        <taxon>Ascomycota</taxon>
        <taxon>Pezizomycotina</taxon>
        <taxon>Sordariomycetes</taxon>
        <taxon>Sordariomycetidae</taxon>
        <taxon>Sordariales</taxon>
        <taxon>Chaetomiaceae</taxon>
        <taxon>Mycothermus</taxon>
    </lineage>
</organism>
<reference evidence="5 6" key="1">
    <citation type="journal article" date="2024" name="Commun. Biol.">
        <title>Comparative genomic analysis of thermophilic fungi reveals convergent evolutionary adaptations and gene losses.</title>
        <authorList>
            <person name="Steindorff A.S."/>
            <person name="Aguilar-Pontes M.V."/>
            <person name="Robinson A.J."/>
            <person name="Andreopoulos B."/>
            <person name="LaButti K."/>
            <person name="Kuo A."/>
            <person name="Mondo S."/>
            <person name="Riley R."/>
            <person name="Otillar R."/>
            <person name="Haridas S."/>
            <person name="Lipzen A."/>
            <person name="Grimwood J."/>
            <person name="Schmutz J."/>
            <person name="Clum A."/>
            <person name="Reid I.D."/>
            <person name="Moisan M.C."/>
            <person name="Butler G."/>
            <person name="Nguyen T.T.M."/>
            <person name="Dewar K."/>
            <person name="Conant G."/>
            <person name="Drula E."/>
            <person name="Henrissat B."/>
            <person name="Hansel C."/>
            <person name="Singer S."/>
            <person name="Hutchinson M.I."/>
            <person name="de Vries R.P."/>
            <person name="Natvig D.O."/>
            <person name="Powell A.J."/>
            <person name="Tsang A."/>
            <person name="Grigoriev I.V."/>
        </authorList>
    </citation>
    <scope>NUCLEOTIDE SEQUENCE [LARGE SCALE GENOMIC DNA]</scope>
    <source>
        <strain evidence="5 6">CBS 620.91</strain>
    </source>
</reference>
<accession>A0ABR3V2Z2</accession>
<evidence type="ECO:0000256" key="2">
    <source>
        <dbReference type="SAM" id="Phobius"/>
    </source>
</evidence>
<feature type="transmembrane region" description="Helical" evidence="2">
    <location>
        <begin position="467"/>
        <end position="490"/>
    </location>
</feature>
<dbReference type="InterPro" id="IPR006644">
    <property type="entry name" value="Cadg"/>
</dbReference>
<keyword evidence="2" id="KW-0812">Transmembrane</keyword>
<gene>
    <name evidence="5" type="ORF">VTJ49DRAFT_5575</name>
</gene>
<feature type="region of interest" description="Disordered" evidence="1">
    <location>
        <begin position="767"/>
        <end position="827"/>
    </location>
</feature>
<feature type="compositionally biased region" description="Polar residues" evidence="1">
    <location>
        <begin position="791"/>
        <end position="802"/>
    </location>
</feature>
<dbReference type="EMBL" id="JAZGSY010000466">
    <property type="protein sequence ID" value="KAL1836091.1"/>
    <property type="molecule type" value="Genomic_DNA"/>
</dbReference>
<sequence>MVALAEVWAAALLLLAELSVASPVVSFPINSQVPPVARIGEPLSFVFSPTTFTSNSPITYSLANAPKWLSIDSSSRRLFGTPGPGDAGPGRVTGVPLELVASDGSGSTSMAATLVVVRGQGLKVDIPLEKQPPDFGIFSAPSSVLADPEKDFSFRIDPKTFSATSGSPTYYYATMADNTPLPAWILFDSASLSFSGRTPSMEALIQPPQRFSFQLVASDVAGFAGAALEFDIIVGNHQLDADATTVVLNATPGILLSYTGLANAVKVDGKPAAPGSVVVASAPNIPSWLSLDKHTLHLAGVPPASATSTSFTVSLRNNKGNTIDVTVRIQMPGDKGSLFTARTPKLAITPGESFAFNLRPYLTDPGNTDVSIEAPSARSWMKFSPGTFTLSGVAPAELKEPAVDVNIIARSRTSKETASLSFPIAIRAGHGRGGDQISSGISGTQANGSSDDEQSPEGESGRRFNPVLLAVLLPLLLLLALAVFVLFWCFRRRKDREKRSRSIRARDISGPIPGSFVASSPSPGFANALPDFAKRFGKSFSADDVFGSKKPQIEVRNASLTQADIISQPKAAMRPLRPGTTGPLHDTSTPPEKANRNTAAPPFIPPPPPTLLTSLSSRTGRRPKVSASLSSITETSIGDFVDTGELDRDAKRSFRDRLELNVPTLWPPEGCATYPAAPSPVGADARPGSSRTAPDMESVRSGERFFSPPMSGRRAWGWLRGVKGKPFGRPNAGVAGCDVVGGSDPARWRTGDGGFGVVVPSAAAISGASDPDHAAVDGQPARHTRKCSGRRSGSNSITTSGSERPGIRLNNHRTYSTSTNHNSNSISTTSTTSIIIINIHPSTSH</sequence>
<dbReference type="InterPro" id="IPR015919">
    <property type="entry name" value="Cadherin-like_sf"/>
</dbReference>
<keyword evidence="6" id="KW-1185">Reference proteome</keyword>
<proteinExistence type="predicted"/>
<dbReference type="SMART" id="SM00736">
    <property type="entry name" value="CADG"/>
    <property type="match status" value="2"/>
</dbReference>
<evidence type="ECO:0000259" key="4">
    <source>
        <dbReference type="SMART" id="SM00736"/>
    </source>
</evidence>
<feature type="compositionally biased region" description="Low complexity" evidence="1">
    <location>
        <begin position="812"/>
        <end position="827"/>
    </location>
</feature>
<comment type="caution">
    <text evidence="5">The sequence shown here is derived from an EMBL/GenBank/DDBJ whole genome shotgun (WGS) entry which is preliminary data.</text>
</comment>
<feature type="domain" description="Dystroglycan-type cadherin-like" evidence="4">
    <location>
        <begin position="144"/>
        <end position="242"/>
    </location>
</feature>
<dbReference type="Gene3D" id="2.60.40.10">
    <property type="entry name" value="Immunoglobulins"/>
    <property type="match status" value="4"/>
</dbReference>
<evidence type="ECO:0000313" key="5">
    <source>
        <dbReference type="EMBL" id="KAL1836091.1"/>
    </source>
</evidence>
<feature type="signal peptide" evidence="3">
    <location>
        <begin position="1"/>
        <end position="21"/>
    </location>
</feature>
<feature type="region of interest" description="Disordered" evidence="1">
    <location>
        <begin position="677"/>
        <end position="706"/>
    </location>
</feature>
<dbReference type="Proteomes" id="UP001583172">
    <property type="component" value="Unassembled WGS sequence"/>
</dbReference>
<keyword evidence="3" id="KW-0732">Signal</keyword>
<feature type="region of interest" description="Disordered" evidence="1">
    <location>
        <begin position="573"/>
        <end position="609"/>
    </location>
</feature>
<feature type="domain" description="Dystroglycan-type cadherin-like" evidence="4">
    <location>
        <begin position="24"/>
        <end position="123"/>
    </location>
</feature>
<feature type="compositionally biased region" description="Polar residues" evidence="1">
    <location>
        <begin position="436"/>
        <end position="449"/>
    </location>
</feature>
<feature type="region of interest" description="Disordered" evidence="1">
    <location>
        <begin position="431"/>
        <end position="460"/>
    </location>
</feature>
<feature type="chain" id="PRO_5045990851" description="Dystroglycan-type cadherin-like domain-containing protein" evidence="3">
    <location>
        <begin position="22"/>
        <end position="845"/>
    </location>
</feature>
<dbReference type="InterPro" id="IPR013783">
    <property type="entry name" value="Ig-like_fold"/>
</dbReference>
<evidence type="ECO:0000256" key="3">
    <source>
        <dbReference type="SAM" id="SignalP"/>
    </source>
</evidence>
<protein>
    <recommendedName>
        <fullName evidence="4">Dystroglycan-type cadherin-like domain-containing protein</fullName>
    </recommendedName>
</protein>
<evidence type="ECO:0000313" key="6">
    <source>
        <dbReference type="Proteomes" id="UP001583172"/>
    </source>
</evidence>
<keyword evidence="2" id="KW-1133">Transmembrane helix</keyword>
<keyword evidence="2" id="KW-0472">Membrane</keyword>